<accession>A0A2S9YFN2</accession>
<feature type="chain" id="PRO_5015674216" description="Endo-1,4-beta-xylanase A" evidence="2">
    <location>
        <begin position="21"/>
        <end position="378"/>
    </location>
</feature>
<evidence type="ECO:0000256" key="1">
    <source>
        <dbReference type="SAM" id="MobiDB-lite"/>
    </source>
</evidence>
<comment type="caution">
    <text evidence="3">The sequence shown here is derived from an EMBL/GenBank/DDBJ whole genome shotgun (WGS) entry which is preliminary data.</text>
</comment>
<proteinExistence type="predicted"/>
<evidence type="ECO:0000256" key="2">
    <source>
        <dbReference type="SAM" id="SignalP"/>
    </source>
</evidence>
<evidence type="ECO:0000313" key="4">
    <source>
        <dbReference type="Proteomes" id="UP000237968"/>
    </source>
</evidence>
<feature type="region of interest" description="Disordered" evidence="1">
    <location>
        <begin position="19"/>
        <end position="94"/>
    </location>
</feature>
<dbReference type="AlphaFoldDB" id="A0A2S9YFN2"/>
<dbReference type="RefSeq" id="WP_181197432.1">
    <property type="nucleotide sequence ID" value="NZ_PVNK01000068.1"/>
</dbReference>
<organism evidence="3 4">
    <name type="scientific">Enhygromyxa salina</name>
    <dbReference type="NCBI Taxonomy" id="215803"/>
    <lineage>
        <taxon>Bacteria</taxon>
        <taxon>Pseudomonadati</taxon>
        <taxon>Myxococcota</taxon>
        <taxon>Polyangia</taxon>
        <taxon>Nannocystales</taxon>
        <taxon>Nannocystaceae</taxon>
        <taxon>Enhygromyxa</taxon>
    </lineage>
</organism>
<evidence type="ECO:0008006" key="5">
    <source>
        <dbReference type="Google" id="ProtNLM"/>
    </source>
</evidence>
<reference evidence="3 4" key="1">
    <citation type="submission" date="2018-03" db="EMBL/GenBank/DDBJ databases">
        <title>Draft Genome Sequences of the Obligatory Marine Myxobacteria Enhygromyxa salina SWB005.</title>
        <authorList>
            <person name="Poehlein A."/>
            <person name="Moghaddam J.A."/>
            <person name="Harms H."/>
            <person name="Alanjari M."/>
            <person name="Koenig G.M."/>
            <person name="Daniel R."/>
            <person name="Schaeberle T.F."/>
        </authorList>
    </citation>
    <scope>NUCLEOTIDE SEQUENCE [LARGE SCALE GENOMIC DNA]</scope>
    <source>
        <strain evidence="3 4">SWB005</strain>
    </source>
</reference>
<feature type="compositionally biased region" description="Acidic residues" evidence="1">
    <location>
        <begin position="47"/>
        <end position="73"/>
    </location>
</feature>
<name>A0A2S9YFN2_9BACT</name>
<keyword evidence="2" id="KW-0732">Signal</keyword>
<protein>
    <recommendedName>
        <fullName evidence="5">Endo-1,4-beta-xylanase A</fullName>
    </recommendedName>
</protein>
<sequence>MRDRLAPVPLLALLPALACAPTEDPSNLFTGTGIESADGIESTGGDGDGDGDSGEGDGDGDPGDGDGDGDGDSDGGVKLDTLPPDTGVDDGPSDENCDYVDLLFVIDNSVSMGGYQAALGLAFPQFADTLSAALPEGTNVHVGVTSTEMGYAGSGTTNITNGECTFTGDGMPSENFYITPDQQDTGKNGAQGRLFDPGGGQYYFSFDIGDAAQTEALKTWFSDAAAIGTGGSNIEMSTAPAGWAFDPANDATNAGFVRDEGAVLLVFFMQDEPDQTPSVIDGMSGGQAMLNKVAAAKQGCGGLECVIGGGFLLESPCNAQGNLPLDDFLEGMSEVPQVAQLPDDNLPPADAAAEMNALLADTLADVIAAKCDEIPPVG</sequence>
<keyword evidence="4" id="KW-1185">Reference proteome</keyword>
<dbReference type="Proteomes" id="UP000237968">
    <property type="component" value="Unassembled WGS sequence"/>
</dbReference>
<evidence type="ECO:0000313" key="3">
    <source>
        <dbReference type="EMBL" id="PRQ03852.1"/>
    </source>
</evidence>
<dbReference type="EMBL" id="PVNK01000068">
    <property type="protein sequence ID" value="PRQ03852.1"/>
    <property type="molecule type" value="Genomic_DNA"/>
</dbReference>
<feature type="signal peptide" evidence="2">
    <location>
        <begin position="1"/>
        <end position="20"/>
    </location>
</feature>
<gene>
    <name evidence="3" type="ORF">ENSA5_12210</name>
</gene>